<dbReference type="GO" id="GO:0051536">
    <property type="term" value="F:iron-sulfur cluster binding"/>
    <property type="evidence" value="ECO:0007669"/>
    <property type="project" value="UniProtKB-KW"/>
</dbReference>
<dbReference type="STRING" id="1167006.UWK_01755"/>
<dbReference type="RefSeq" id="WP_015404004.1">
    <property type="nucleotide sequence ID" value="NC_020304.1"/>
</dbReference>
<keyword evidence="3" id="KW-0411">Iron-sulfur</keyword>
<dbReference type="GO" id="GO:0005886">
    <property type="term" value="C:plasma membrane"/>
    <property type="evidence" value="ECO:0007669"/>
    <property type="project" value="TreeGrafter"/>
</dbReference>
<dbReference type="PROSITE" id="PS51379">
    <property type="entry name" value="4FE4S_FER_2"/>
    <property type="match status" value="3"/>
</dbReference>
<dbReference type="EMBL" id="CP003985">
    <property type="protein sequence ID" value="AGF78313.1"/>
    <property type="molecule type" value="Genomic_DNA"/>
</dbReference>
<keyword evidence="2" id="KW-0408">Iron</keyword>
<dbReference type="InterPro" id="IPR009051">
    <property type="entry name" value="Helical_ferredxn"/>
</dbReference>
<dbReference type="AlphaFoldDB" id="M1P496"/>
<dbReference type="GO" id="GO:0046872">
    <property type="term" value="F:metal ion binding"/>
    <property type="evidence" value="ECO:0007669"/>
    <property type="project" value="UniProtKB-KW"/>
</dbReference>
<reference evidence="6" key="1">
    <citation type="journal article" date="2013" name="Stand. Genomic Sci.">
        <title>Complete genome sequence of Desulfocapsa sulfexigens, a marine deltaproteobacterium specialized in disproportionating inorganic sulfur compounds.</title>
        <authorList>
            <person name="Finster K.W."/>
            <person name="Kjeldsen K.U."/>
            <person name="Kube M."/>
            <person name="Reinhardt R."/>
            <person name="Mussmann M."/>
            <person name="Amann R."/>
            <person name="Schreiber L."/>
        </authorList>
    </citation>
    <scope>NUCLEOTIDE SEQUENCE [LARGE SCALE GENOMIC DNA]</scope>
    <source>
        <strain evidence="6">DSM 10523 / SB164P1</strain>
    </source>
</reference>
<accession>M1P496</accession>
<keyword evidence="6" id="KW-1185">Reference proteome</keyword>
<sequence length="187" mass="20182">MGKSSTTLNPAFNGEVTSLPGGEHLNSCFACGACSGICPVSQAIPEFDPRKIIHMIRMGMKERLLTSDMLWYCSGCRSCVFVCPQDVSFADIMGAVSKLALREGYVSEETLIEKGKAAKVERDLCVACLTCVRSCPWEIPKIDFLGVATIDAEKCRACGICVEECPANAITLNESQDERLIAACGIK</sequence>
<evidence type="ECO:0000256" key="3">
    <source>
        <dbReference type="ARBA" id="ARBA00023014"/>
    </source>
</evidence>
<dbReference type="Pfam" id="PF13237">
    <property type="entry name" value="Fer4_10"/>
    <property type="match status" value="1"/>
</dbReference>
<dbReference type="PANTHER" id="PTHR43255:SF2">
    <property type="entry name" value="HETERODISULFIDE REDUCTASE RELATED PROTEIN"/>
    <property type="match status" value="1"/>
</dbReference>
<dbReference type="PROSITE" id="PS00198">
    <property type="entry name" value="4FE4S_FER_1"/>
    <property type="match status" value="3"/>
</dbReference>
<dbReference type="InterPro" id="IPR017896">
    <property type="entry name" value="4Fe4S_Fe-S-bd"/>
</dbReference>
<evidence type="ECO:0000313" key="5">
    <source>
        <dbReference type="EMBL" id="AGF78313.1"/>
    </source>
</evidence>
<proteinExistence type="predicted"/>
<evidence type="ECO:0000256" key="2">
    <source>
        <dbReference type="ARBA" id="ARBA00023004"/>
    </source>
</evidence>
<evidence type="ECO:0000256" key="1">
    <source>
        <dbReference type="ARBA" id="ARBA00022723"/>
    </source>
</evidence>
<dbReference type="OrthoDB" id="9794954at2"/>
<dbReference type="KEGG" id="dsf:UWK_01755"/>
<dbReference type="InterPro" id="IPR051460">
    <property type="entry name" value="HdrC_iron-sulfur_subunit"/>
</dbReference>
<dbReference type="InterPro" id="IPR017900">
    <property type="entry name" value="4Fe4S_Fe_S_CS"/>
</dbReference>
<protein>
    <submittedName>
        <fullName evidence="5">4Fe-4S protein</fullName>
    </submittedName>
</protein>
<dbReference type="Gene3D" id="3.30.70.20">
    <property type="match status" value="1"/>
</dbReference>
<dbReference type="Proteomes" id="UP000011721">
    <property type="component" value="Chromosome"/>
</dbReference>
<dbReference type="eggNOG" id="COG1150">
    <property type="taxonomic scope" value="Bacteria"/>
</dbReference>
<keyword evidence="1" id="KW-0479">Metal-binding</keyword>
<dbReference type="HOGENOM" id="CLU_1438945_0_0_7"/>
<gene>
    <name evidence="5" type="ordered locus">UWK_01755</name>
</gene>
<dbReference type="eggNOG" id="COG1149">
    <property type="taxonomic scope" value="Bacteria"/>
</dbReference>
<dbReference type="Gene3D" id="1.10.1060.10">
    <property type="entry name" value="Alpha-helical ferredoxin"/>
    <property type="match status" value="1"/>
</dbReference>
<feature type="domain" description="4Fe-4S ferredoxin-type" evidence="4">
    <location>
        <begin position="18"/>
        <end position="50"/>
    </location>
</feature>
<evidence type="ECO:0000313" key="6">
    <source>
        <dbReference type="Proteomes" id="UP000011721"/>
    </source>
</evidence>
<dbReference type="SUPFAM" id="SSF54862">
    <property type="entry name" value="4Fe-4S ferredoxins"/>
    <property type="match status" value="1"/>
</dbReference>
<name>M1P496_DESSD</name>
<organism evidence="5 6">
    <name type="scientific">Desulfocapsa sulfexigens (strain DSM 10523 / SB164P1)</name>
    <dbReference type="NCBI Taxonomy" id="1167006"/>
    <lineage>
        <taxon>Bacteria</taxon>
        <taxon>Pseudomonadati</taxon>
        <taxon>Thermodesulfobacteriota</taxon>
        <taxon>Desulfobulbia</taxon>
        <taxon>Desulfobulbales</taxon>
        <taxon>Desulfocapsaceae</taxon>
        <taxon>Desulfocapsa</taxon>
    </lineage>
</organism>
<feature type="domain" description="4Fe-4S ferredoxin-type" evidence="4">
    <location>
        <begin position="116"/>
        <end position="145"/>
    </location>
</feature>
<feature type="domain" description="4Fe-4S ferredoxin-type" evidence="4">
    <location>
        <begin position="146"/>
        <end position="175"/>
    </location>
</feature>
<dbReference type="Pfam" id="PF13183">
    <property type="entry name" value="Fer4_8"/>
    <property type="match status" value="1"/>
</dbReference>
<dbReference type="PANTHER" id="PTHR43255">
    <property type="entry name" value="IRON-SULFUR-BINDING OXIDOREDUCTASE FADF-RELATED-RELATED"/>
    <property type="match status" value="1"/>
</dbReference>
<evidence type="ECO:0000259" key="4">
    <source>
        <dbReference type="PROSITE" id="PS51379"/>
    </source>
</evidence>